<dbReference type="RefSeq" id="XP_024876529.1">
    <property type="nucleotide sequence ID" value="XM_025020761.1"/>
</dbReference>
<gene>
    <name evidence="2" type="primary">LOC112457602</name>
</gene>
<dbReference type="AlphaFoldDB" id="A0A6J1Q2Z0"/>
<protein>
    <submittedName>
        <fullName evidence="2">Uncharacterized protein LOC112457602</fullName>
    </submittedName>
</protein>
<evidence type="ECO:0000313" key="2">
    <source>
        <dbReference type="RefSeq" id="XP_024876529.1"/>
    </source>
</evidence>
<sequence length="159" mass="17856">MLTKDSNNEEKTVDALNTCYDKESVMLTNGCNNEETTIDALNTCYGINTKSYIDKNNENNSESVMLTKDSNNEETTIDALNTCYDKESVMLTNDSNNEETTDDVLNTCYGYDISTLDVIFMDKYRKTMNIMNKDCDIEGKSDATDTCNTVENDDIAGKD</sequence>
<accession>A0A6J1Q2Z0</accession>
<evidence type="ECO:0000313" key="1">
    <source>
        <dbReference type="Proteomes" id="UP000504618"/>
    </source>
</evidence>
<keyword evidence="1" id="KW-1185">Reference proteome</keyword>
<dbReference type="GeneID" id="112457602"/>
<feature type="non-terminal residue" evidence="2">
    <location>
        <position position="159"/>
    </location>
</feature>
<name>A0A6J1Q2Z0_9HYME</name>
<reference evidence="2" key="1">
    <citation type="submission" date="2025-08" db="UniProtKB">
        <authorList>
            <consortium name="RefSeq"/>
        </authorList>
    </citation>
    <scope>IDENTIFICATION</scope>
    <source>
        <tissue evidence="2">Whole body</tissue>
    </source>
</reference>
<proteinExistence type="predicted"/>
<dbReference type="Proteomes" id="UP000504618">
    <property type="component" value="Unplaced"/>
</dbReference>
<organism evidence="1 2">
    <name type="scientific">Temnothorax curvispinosus</name>
    <dbReference type="NCBI Taxonomy" id="300111"/>
    <lineage>
        <taxon>Eukaryota</taxon>
        <taxon>Metazoa</taxon>
        <taxon>Ecdysozoa</taxon>
        <taxon>Arthropoda</taxon>
        <taxon>Hexapoda</taxon>
        <taxon>Insecta</taxon>
        <taxon>Pterygota</taxon>
        <taxon>Neoptera</taxon>
        <taxon>Endopterygota</taxon>
        <taxon>Hymenoptera</taxon>
        <taxon>Apocrita</taxon>
        <taxon>Aculeata</taxon>
        <taxon>Formicoidea</taxon>
        <taxon>Formicidae</taxon>
        <taxon>Myrmicinae</taxon>
        <taxon>Temnothorax</taxon>
    </lineage>
</organism>